<evidence type="ECO:0000256" key="1">
    <source>
        <dbReference type="SAM" id="MobiDB-lite"/>
    </source>
</evidence>
<dbReference type="Proteomes" id="UP000834106">
    <property type="component" value="Chromosome 11"/>
</dbReference>
<reference evidence="2" key="1">
    <citation type="submission" date="2023-05" db="EMBL/GenBank/DDBJ databases">
        <authorList>
            <person name="Huff M."/>
        </authorList>
    </citation>
    <scope>NUCLEOTIDE SEQUENCE</scope>
</reference>
<dbReference type="AlphaFoldDB" id="A0AAD1ZL62"/>
<organism evidence="2 3">
    <name type="scientific">Fraxinus pennsylvanica</name>
    <dbReference type="NCBI Taxonomy" id="56036"/>
    <lineage>
        <taxon>Eukaryota</taxon>
        <taxon>Viridiplantae</taxon>
        <taxon>Streptophyta</taxon>
        <taxon>Embryophyta</taxon>
        <taxon>Tracheophyta</taxon>
        <taxon>Spermatophyta</taxon>
        <taxon>Magnoliopsida</taxon>
        <taxon>eudicotyledons</taxon>
        <taxon>Gunneridae</taxon>
        <taxon>Pentapetalae</taxon>
        <taxon>asterids</taxon>
        <taxon>lamiids</taxon>
        <taxon>Lamiales</taxon>
        <taxon>Oleaceae</taxon>
        <taxon>Oleeae</taxon>
        <taxon>Fraxinus</taxon>
    </lineage>
</organism>
<name>A0AAD1ZL62_9LAMI</name>
<proteinExistence type="predicted"/>
<accession>A0AAD1ZL62</accession>
<evidence type="ECO:0000313" key="3">
    <source>
        <dbReference type="Proteomes" id="UP000834106"/>
    </source>
</evidence>
<feature type="region of interest" description="Disordered" evidence="1">
    <location>
        <begin position="86"/>
        <end position="107"/>
    </location>
</feature>
<sequence>MGNCMNKCRNNKKFLEKKAPQEHEEKSEEIQKENGLEKSSKMTVKIILTKEELQWLLSQQKNKEWKSLEDVLGEIQRGREKANVGWKPSLDSINESPHEVLEEEMDR</sequence>
<protein>
    <submittedName>
        <fullName evidence="2">Uncharacterized protein</fullName>
    </submittedName>
</protein>
<dbReference type="PANTHER" id="PTHR35704">
    <property type="entry name" value="OS02G0254600 PROTEIN"/>
    <property type="match status" value="1"/>
</dbReference>
<keyword evidence="3" id="KW-1185">Reference proteome</keyword>
<dbReference type="EMBL" id="OU503046">
    <property type="protein sequence ID" value="CAI9771797.1"/>
    <property type="molecule type" value="Genomic_DNA"/>
</dbReference>
<dbReference type="PANTHER" id="PTHR35704:SF1">
    <property type="entry name" value="OS02G0254600 PROTEIN"/>
    <property type="match status" value="1"/>
</dbReference>
<gene>
    <name evidence="2" type="ORF">FPE_LOCUS19227</name>
</gene>
<evidence type="ECO:0000313" key="2">
    <source>
        <dbReference type="EMBL" id="CAI9771797.1"/>
    </source>
</evidence>
<feature type="region of interest" description="Disordered" evidence="1">
    <location>
        <begin position="15"/>
        <end position="37"/>
    </location>
</feature>